<feature type="transmembrane region" description="Helical" evidence="2">
    <location>
        <begin position="179"/>
        <end position="202"/>
    </location>
</feature>
<sequence>MSSPTPLPYPEIHPIVDDNNQGPAITIAAALCTIVSTLFFASRLWIRWPWTQLFGRDDVATAVGVVVSIVQSTLVMVAVRNGLGQRVETVRPELAESAEKMLYASCILYVLSLCLGKLAVGLLFIRLSSGKLHLTISKYICAACVAFGIISIFLVGIRQETTHPWDVRAETAESTYNRWLAIEVLSAAIEGCLISFAVFLVWKLQMSTQSKLTVISGFAARLPLFAIAAARLWSIRQSLFPADPTSVDSTFSPTIPTILLQLEMHTNLISATIPCLRIFLRNFNSGYLGNAGVDAPNGYKSRPFGKRSGISGDHSAGSVSNLATQGSGRGGGKAGFMEALELRSADRGETKSKASHTMKEVYDDDDAASDGSKRRIMVRQTVDVMYE</sequence>
<reference evidence="4" key="1">
    <citation type="journal article" date="2020" name="Stud. Mycol.">
        <title>101 Dothideomycetes genomes: a test case for predicting lifestyles and emergence of pathogens.</title>
        <authorList>
            <person name="Haridas S."/>
            <person name="Albert R."/>
            <person name="Binder M."/>
            <person name="Bloem J."/>
            <person name="Labutti K."/>
            <person name="Salamov A."/>
            <person name="Andreopoulos B."/>
            <person name="Baker S."/>
            <person name="Barry K."/>
            <person name="Bills G."/>
            <person name="Bluhm B."/>
            <person name="Cannon C."/>
            <person name="Castanera R."/>
            <person name="Culley D."/>
            <person name="Daum C."/>
            <person name="Ezra D."/>
            <person name="Gonzalez J."/>
            <person name="Henrissat B."/>
            <person name="Kuo A."/>
            <person name="Liang C."/>
            <person name="Lipzen A."/>
            <person name="Lutzoni F."/>
            <person name="Magnuson J."/>
            <person name="Mondo S."/>
            <person name="Nolan M."/>
            <person name="Ohm R."/>
            <person name="Pangilinan J."/>
            <person name="Park H.-J."/>
            <person name="Ramirez L."/>
            <person name="Alfaro M."/>
            <person name="Sun H."/>
            <person name="Tritt A."/>
            <person name="Yoshinaga Y."/>
            <person name="Zwiers L.-H."/>
            <person name="Turgeon B."/>
            <person name="Goodwin S."/>
            <person name="Spatafora J."/>
            <person name="Crous P."/>
            <person name="Grigoriev I."/>
        </authorList>
    </citation>
    <scope>NUCLEOTIDE SEQUENCE</scope>
    <source>
        <strain evidence="4">CBS 116435</strain>
    </source>
</reference>
<dbReference type="PANTHER" id="PTHR39614">
    <property type="entry name" value="INTEGRAL MEMBRANE PROTEIN"/>
    <property type="match status" value="1"/>
</dbReference>
<dbReference type="EMBL" id="MU003765">
    <property type="protein sequence ID" value="KAF2726094.1"/>
    <property type="molecule type" value="Genomic_DNA"/>
</dbReference>
<feature type="transmembrane region" description="Helical" evidence="2">
    <location>
        <begin position="139"/>
        <end position="159"/>
    </location>
</feature>
<feature type="transmembrane region" description="Helical" evidence="2">
    <location>
        <begin position="101"/>
        <end position="127"/>
    </location>
</feature>
<keyword evidence="2" id="KW-0472">Membrane</keyword>
<feature type="transmembrane region" description="Helical" evidence="2">
    <location>
        <begin position="58"/>
        <end position="81"/>
    </location>
</feature>
<feature type="transmembrane region" description="Helical" evidence="2">
    <location>
        <begin position="214"/>
        <end position="233"/>
    </location>
</feature>
<dbReference type="AlphaFoldDB" id="A0A9P4QJJ7"/>
<organism evidence="4 5">
    <name type="scientific">Polychaeton citri CBS 116435</name>
    <dbReference type="NCBI Taxonomy" id="1314669"/>
    <lineage>
        <taxon>Eukaryota</taxon>
        <taxon>Fungi</taxon>
        <taxon>Dikarya</taxon>
        <taxon>Ascomycota</taxon>
        <taxon>Pezizomycotina</taxon>
        <taxon>Dothideomycetes</taxon>
        <taxon>Dothideomycetidae</taxon>
        <taxon>Capnodiales</taxon>
        <taxon>Capnodiaceae</taxon>
        <taxon>Polychaeton</taxon>
    </lineage>
</organism>
<name>A0A9P4QJJ7_9PEZI</name>
<accession>A0A9P4QJJ7</accession>
<keyword evidence="2" id="KW-0812">Transmembrane</keyword>
<dbReference type="InterPro" id="IPR049326">
    <property type="entry name" value="Rhodopsin_dom_fungi"/>
</dbReference>
<proteinExistence type="predicted"/>
<keyword evidence="2" id="KW-1133">Transmembrane helix</keyword>
<dbReference type="OrthoDB" id="3897607at2759"/>
<dbReference type="PANTHER" id="PTHR39614:SF2">
    <property type="entry name" value="INTEGRAL MEMBRANE PROTEIN"/>
    <property type="match status" value="1"/>
</dbReference>
<evidence type="ECO:0000313" key="5">
    <source>
        <dbReference type="Proteomes" id="UP000799441"/>
    </source>
</evidence>
<feature type="transmembrane region" description="Helical" evidence="2">
    <location>
        <begin position="24"/>
        <end position="46"/>
    </location>
</feature>
<feature type="compositionally biased region" description="Polar residues" evidence="1">
    <location>
        <begin position="317"/>
        <end position="326"/>
    </location>
</feature>
<feature type="domain" description="Rhodopsin" evidence="3">
    <location>
        <begin position="43"/>
        <end position="281"/>
    </location>
</feature>
<evidence type="ECO:0000313" key="4">
    <source>
        <dbReference type="EMBL" id="KAF2726094.1"/>
    </source>
</evidence>
<evidence type="ECO:0000256" key="1">
    <source>
        <dbReference type="SAM" id="MobiDB-lite"/>
    </source>
</evidence>
<evidence type="ECO:0000256" key="2">
    <source>
        <dbReference type="SAM" id="Phobius"/>
    </source>
</evidence>
<feature type="region of interest" description="Disordered" evidence="1">
    <location>
        <begin position="304"/>
        <end position="370"/>
    </location>
</feature>
<feature type="compositionally biased region" description="Basic and acidic residues" evidence="1">
    <location>
        <begin position="340"/>
        <end position="361"/>
    </location>
</feature>
<protein>
    <recommendedName>
        <fullName evidence="3">Rhodopsin domain-containing protein</fullName>
    </recommendedName>
</protein>
<evidence type="ECO:0000259" key="3">
    <source>
        <dbReference type="Pfam" id="PF20684"/>
    </source>
</evidence>
<keyword evidence="5" id="KW-1185">Reference proteome</keyword>
<dbReference type="Pfam" id="PF20684">
    <property type="entry name" value="Fung_rhodopsin"/>
    <property type="match status" value="1"/>
</dbReference>
<gene>
    <name evidence="4" type="ORF">K431DRAFT_289963</name>
</gene>
<comment type="caution">
    <text evidence="4">The sequence shown here is derived from an EMBL/GenBank/DDBJ whole genome shotgun (WGS) entry which is preliminary data.</text>
</comment>
<dbReference type="Proteomes" id="UP000799441">
    <property type="component" value="Unassembled WGS sequence"/>
</dbReference>